<evidence type="ECO:0000313" key="2">
    <source>
        <dbReference type="Proteomes" id="UP000299102"/>
    </source>
</evidence>
<dbReference type="AlphaFoldDB" id="A0A4C1U1F0"/>
<protein>
    <submittedName>
        <fullName evidence="1">Uncharacterized protein</fullName>
    </submittedName>
</protein>
<name>A0A4C1U1F0_EUMVA</name>
<accession>A0A4C1U1F0</accession>
<sequence>MSMSKGKELTDCNILCIVSSNAHAHRISGSLTSNANILISVSGRTALVALVRRQHSSSTCPGFDPPTYLWVRSGEGLREEREMEDRP</sequence>
<keyword evidence="2" id="KW-1185">Reference proteome</keyword>
<organism evidence="1 2">
    <name type="scientific">Eumeta variegata</name>
    <name type="common">Bagworm moth</name>
    <name type="synonym">Eumeta japonica</name>
    <dbReference type="NCBI Taxonomy" id="151549"/>
    <lineage>
        <taxon>Eukaryota</taxon>
        <taxon>Metazoa</taxon>
        <taxon>Ecdysozoa</taxon>
        <taxon>Arthropoda</taxon>
        <taxon>Hexapoda</taxon>
        <taxon>Insecta</taxon>
        <taxon>Pterygota</taxon>
        <taxon>Neoptera</taxon>
        <taxon>Endopterygota</taxon>
        <taxon>Lepidoptera</taxon>
        <taxon>Glossata</taxon>
        <taxon>Ditrysia</taxon>
        <taxon>Tineoidea</taxon>
        <taxon>Psychidae</taxon>
        <taxon>Oiketicinae</taxon>
        <taxon>Eumeta</taxon>
    </lineage>
</organism>
<evidence type="ECO:0000313" key="1">
    <source>
        <dbReference type="EMBL" id="GBP20183.1"/>
    </source>
</evidence>
<proteinExistence type="predicted"/>
<dbReference type="EMBL" id="BGZK01000116">
    <property type="protein sequence ID" value="GBP20183.1"/>
    <property type="molecule type" value="Genomic_DNA"/>
</dbReference>
<dbReference type="Proteomes" id="UP000299102">
    <property type="component" value="Unassembled WGS sequence"/>
</dbReference>
<comment type="caution">
    <text evidence="1">The sequence shown here is derived from an EMBL/GenBank/DDBJ whole genome shotgun (WGS) entry which is preliminary data.</text>
</comment>
<reference evidence="1 2" key="1">
    <citation type="journal article" date="2019" name="Commun. Biol.">
        <title>The bagworm genome reveals a unique fibroin gene that provides high tensile strength.</title>
        <authorList>
            <person name="Kono N."/>
            <person name="Nakamura H."/>
            <person name="Ohtoshi R."/>
            <person name="Tomita M."/>
            <person name="Numata K."/>
            <person name="Arakawa K."/>
        </authorList>
    </citation>
    <scope>NUCLEOTIDE SEQUENCE [LARGE SCALE GENOMIC DNA]</scope>
</reference>
<gene>
    <name evidence="1" type="ORF">EVAR_82056_1</name>
</gene>